<comment type="PTM">
    <text evidence="11">Ubiquitinated; autoubiquitinated.</text>
</comment>
<dbReference type="InterPro" id="IPR037197">
    <property type="entry name" value="WWE_dom_sf"/>
</dbReference>
<dbReference type="GO" id="GO:0005634">
    <property type="term" value="C:nucleus"/>
    <property type="evidence" value="ECO:0007669"/>
    <property type="project" value="TreeGrafter"/>
</dbReference>
<evidence type="ECO:0000313" key="15">
    <source>
        <dbReference type="EMBL" id="VVC28077.1"/>
    </source>
</evidence>
<dbReference type="GO" id="GO:0006511">
    <property type="term" value="P:ubiquitin-dependent protein catabolic process"/>
    <property type="evidence" value="ECO:0007669"/>
    <property type="project" value="UniProtKB-UniRule"/>
</dbReference>
<dbReference type="GO" id="GO:0051865">
    <property type="term" value="P:protein autoubiquitination"/>
    <property type="evidence" value="ECO:0007669"/>
    <property type="project" value="UniProtKB-UniRule"/>
</dbReference>
<dbReference type="PROSITE" id="PS50918">
    <property type="entry name" value="WWE"/>
    <property type="match status" value="1"/>
</dbReference>
<dbReference type="InterPro" id="IPR033509">
    <property type="entry name" value="RNF146"/>
</dbReference>
<protein>
    <recommendedName>
        <fullName evidence="11">E3 ubiquitin-protein ligase</fullName>
        <ecNumber evidence="11">2.3.2.27</ecNumber>
    </recommendedName>
</protein>
<comment type="pathway">
    <text evidence="11">Protein modification; protein ubiquitination.</text>
</comment>
<evidence type="ECO:0000256" key="11">
    <source>
        <dbReference type="RuleBase" id="RU367115"/>
    </source>
</evidence>
<evidence type="ECO:0000256" key="10">
    <source>
        <dbReference type="PROSITE-ProRule" id="PRU00175"/>
    </source>
</evidence>
<evidence type="ECO:0000256" key="4">
    <source>
        <dbReference type="ARBA" id="ARBA00022679"/>
    </source>
</evidence>
<evidence type="ECO:0000256" key="5">
    <source>
        <dbReference type="ARBA" id="ARBA00022687"/>
    </source>
</evidence>
<feature type="region of interest" description="Disordered" evidence="12">
    <location>
        <begin position="1"/>
        <end position="67"/>
    </location>
</feature>
<dbReference type="PANTHER" id="PTHR13417:SF2">
    <property type="entry name" value="E3 UBIQUITIN-PROTEIN LIGASE RNF146"/>
    <property type="match status" value="1"/>
</dbReference>
<dbReference type="Proteomes" id="UP000325440">
    <property type="component" value="Unassembled WGS sequence"/>
</dbReference>
<evidence type="ECO:0000259" key="14">
    <source>
        <dbReference type="PROSITE" id="PS50918"/>
    </source>
</evidence>
<comment type="function">
    <text evidence="11">E3 ubiquitin-protein ligase that specifically binds poly-ADP-ribosylated proteins and mediates their ubiquitination and subsequent degradation.</text>
</comment>
<evidence type="ECO:0000259" key="13">
    <source>
        <dbReference type="PROSITE" id="PS50089"/>
    </source>
</evidence>
<dbReference type="GO" id="GO:0016055">
    <property type="term" value="P:Wnt signaling pathway"/>
    <property type="evidence" value="ECO:0007669"/>
    <property type="project" value="UniProtKB-KW"/>
</dbReference>
<dbReference type="GO" id="GO:0005829">
    <property type="term" value="C:cytosol"/>
    <property type="evidence" value="ECO:0007669"/>
    <property type="project" value="UniProtKB-SubCell"/>
</dbReference>
<evidence type="ECO:0000256" key="7">
    <source>
        <dbReference type="ARBA" id="ARBA00022771"/>
    </source>
</evidence>
<dbReference type="SUPFAM" id="SSF117839">
    <property type="entry name" value="WWE domain"/>
    <property type="match status" value="1"/>
</dbReference>
<evidence type="ECO:0000256" key="12">
    <source>
        <dbReference type="SAM" id="MobiDB-lite"/>
    </source>
</evidence>
<keyword evidence="3 11" id="KW-0963">Cytoplasm</keyword>
<dbReference type="GO" id="GO:0008270">
    <property type="term" value="F:zinc ion binding"/>
    <property type="evidence" value="ECO:0007669"/>
    <property type="project" value="UniProtKB-UniRule"/>
</dbReference>
<dbReference type="InterPro" id="IPR004170">
    <property type="entry name" value="WWE_dom"/>
</dbReference>
<comment type="domain">
    <text evidence="11">The WWE domain mediates non-covalent poly(ADP-ribose)-binding.</text>
</comment>
<dbReference type="CDD" id="cd16546">
    <property type="entry name" value="RING-HC_RNF146"/>
    <property type="match status" value="1"/>
</dbReference>
<dbReference type="PANTHER" id="PTHR13417">
    <property type="entry name" value="E3 UBIQUITIN-PROTEIN LIGASE RNF146"/>
    <property type="match status" value="1"/>
</dbReference>
<dbReference type="InterPro" id="IPR044110">
    <property type="entry name" value="RING-HC_RNF146"/>
</dbReference>
<dbReference type="PROSITE" id="PS00518">
    <property type="entry name" value="ZF_RING_1"/>
    <property type="match status" value="1"/>
</dbReference>
<dbReference type="AlphaFoldDB" id="A0A5E4MCG0"/>
<dbReference type="UniPathway" id="UPA00143"/>
<dbReference type="EMBL" id="CABPRJ010000478">
    <property type="protein sequence ID" value="VVC28077.1"/>
    <property type="molecule type" value="Genomic_DNA"/>
</dbReference>
<dbReference type="OrthoDB" id="10065815at2759"/>
<sequence>MAECLKGSADKRTSDDEEEVEFSEDSHLSVEATNTDDEEMPKHEKQNKNKKNENKTEKSKSEDDEPKSETIECPICLGPAVFPIQIPCGHVFCFLCIKGAAQQSNICPMCRQAVPRNFYKKPIFLEYPGHDQEEDFHYDGYQWFYECRSGGWWQYEKRTSEEIEQNYQLNNKRFDLLICGTLYTIDLDLNMQYNIDNPARRRKLKRENGNKLLVKGIAGIH</sequence>
<feature type="domain" description="WWE" evidence="14">
    <location>
        <begin position="129"/>
        <end position="206"/>
    </location>
</feature>
<dbReference type="Gene3D" id="3.30.40.10">
    <property type="entry name" value="Zinc/RING finger domain, C3HC4 (zinc finger)"/>
    <property type="match status" value="1"/>
</dbReference>
<evidence type="ECO:0000256" key="3">
    <source>
        <dbReference type="ARBA" id="ARBA00022490"/>
    </source>
</evidence>
<evidence type="ECO:0000313" key="16">
    <source>
        <dbReference type="Proteomes" id="UP000325440"/>
    </source>
</evidence>
<evidence type="ECO:0000256" key="9">
    <source>
        <dbReference type="ARBA" id="ARBA00022833"/>
    </source>
</evidence>
<feature type="compositionally biased region" description="Basic and acidic residues" evidence="12">
    <location>
        <begin position="40"/>
        <end position="61"/>
    </location>
</feature>
<comment type="catalytic activity">
    <reaction evidence="1 11">
        <text>S-ubiquitinyl-[E2 ubiquitin-conjugating enzyme]-L-cysteine + [acceptor protein]-L-lysine = [E2 ubiquitin-conjugating enzyme]-L-cysteine + N(6)-ubiquitinyl-[acceptor protein]-L-lysine.</text>
        <dbReference type="EC" id="2.3.2.27"/>
    </reaction>
</comment>
<evidence type="ECO:0000256" key="8">
    <source>
        <dbReference type="ARBA" id="ARBA00022786"/>
    </source>
</evidence>
<evidence type="ECO:0000256" key="2">
    <source>
        <dbReference type="ARBA" id="ARBA00004514"/>
    </source>
</evidence>
<keyword evidence="16" id="KW-1185">Reference proteome</keyword>
<dbReference type="SMART" id="SM00184">
    <property type="entry name" value="RING"/>
    <property type="match status" value="1"/>
</dbReference>
<keyword evidence="6 11" id="KW-0479">Metal-binding</keyword>
<dbReference type="SUPFAM" id="SSF57850">
    <property type="entry name" value="RING/U-box"/>
    <property type="match status" value="1"/>
</dbReference>
<gene>
    <name evidence="15" type="ORF">CINCED_3A014804</name>
</gene>
<dbReference type="GO" id="GO:0072572">
    <property type="term" value="F:poly-ADP-D-ribose binding"/>
    <property type="evidence" value="ECO:0007669"/>
    <property type="project" value="UniProtKB-UniRule"/>
</dbReference>
<keyword evidence="8 11" id="KW-0833">Ubl conjugation pathway</keyword>
<comment type="subcellular location">
    <subcellularLocation>
        <location evidence="2 11">Cytoplasm</location>
        <location evidence="2 11">Cytosol</location>
    </subcellularLocation>
</comment>
<organism evidence="15 16">
    <name type="scientific">Cinara cedri</name>
    <dbReference type="NCBI Taxonomy" id="506608"/>
    <lineage>
        <taxon>Eukaryota</taxon>
        <taxon>Metazoa</taxon>
        <taxon>Ecdysozoa</taxon>
        <taxon>Arthropoda</taxon>
        <taxon>Hexapoda</taxon>
        <taxon>Insecta</taxon>
        <taxon>Pterygota</taxon>
        <taxon>Neoptera</taxon>
        <taxon>Paraneoptera</taxon>
        <taxon>Hemiptera</taxon>
        <taxon>Sternorrhyncha</taxon>
        <taxon>Aphidomorpha</taxon>
        <taxon>Aphidoidea</taxon>
        <taxon>Aphididae</taxon>
        <taxon>Lachninae</taxon>
        <taxon>Cinara</taxon>
    </lineage>
</organism>
<reference evidence="15 16" key="1">
    <citation type="submission" date="2019-08" db="EMBL/GenBank/DDBJ databases">
        <authorList>
            <person name="Alioto T."/>
            <person name="Alioto T."/>
            <person name="Gomez Garrido J."/>
        </authorList>
    </citation>
    <scope>NUCLEOTIDE SEQUENCE [LARGE SCALE GENOMIC DNA]</scope>
</reference>
<dbReference type="Gene3D" id="3.30.720.50">
    <property type="match status" value="1"/>
</dbReference>
<evidence type="ECO:0000256" key="1">
    <source>
        <dbReference type="ARBA" id="ARBA00000900"/>
    </source>
</evidence>
<keyword evidence="7 10" id="KW-0863">Zinc-finger</keyword>
<dbReference type="Pfam" id="PF02825">
    <property type="entry name" value="WWE"/>
    <property type="match status" value="1"/>
</dbReference>
<keyword evidence="5" id="KW-0879">Wnt signaling pathway</keyword>
<dbReference type="EC" id="2.3.2.27" evidence="11"/>
<dbReference type="Pfam" id="PF13639">
    <property type="entry name" value="zf-RING_2"/>
    <property type="match status" value="1"/>
</dbReference>
<evidence type="ECO:0000256" key="6">
    <source>
        <dbReference type="ARBA" id="ARBA00022723"/>
    </source>
</evidence>
<dbReference type="SMART" id="SM00678">
    <property type="entry name" value="WWE"/>
    <property type="match status" value="1"/>
</dbReference>
<keyword evidence="4 11" id="KW-0808">Transferase</keyword>
<dbReference type="InterPro" id="IPR013083">
    <property type="entry name" value="Znf_RING/FYVE/PHD"/>
</dbReference>
<dbReference type="PROSITE" id="PS50089">
    <property type="entry name" value="ZF_RING_2"/>
    <property type="match status" value="1"/>
</dbReference>
<feature type="domain" description="RING-type" evidence="13">
    <location>
        <begin position="73"/>
        <end position="111"/>
    </location>
</feature>
<accession>A0A5E4MCG0</accession>
<dbReference type="InterPro" id="IPR018123">
    <property type="entry name" value="WWE-dom_subgr"/>
</dbReference>
<keyword evidence="9 11" id="KW-0862">Zinc</keyword>
<dbReference type="GO" id="GO:0061630">
    <property type="term" value="F:ubiquitin protein ligase activity"/>
    <property type="evidence" value="ECO:0007669"/>
    <property type="project" value="UniProtKB-UniRule"/>
</dbReference>
<dbReference type="InterPro" id="IPR001841">
    <property type="entry name" value="Znf_RING"/>
</dbReference>
<dbReference type="InterPro" id="IPR017907">
    <property type="entry name" value="Znf_RING_CS"/>
</dbReference>
<proteinExistence type="predicted"/>
<name>A0A5E4MCG0_9HEMI</name>